<dbReference type="NCBIfam" id="TIGR00786">
    <property type="entry name" value="dctM"/>
    <property type="match status" value="1"/>
</dbReference>
<comment type="similarity">
    <text evidence="7">Belongs to the TRAP transporter large permease family.</text>
</comment>
<gene>
    <name evidence="9" type="ORF">DLJ53_12070</name>
</gene>
<organism evidence="9 10">
    <name type="scientific">Acuticoccus sediminis</name>
    <dbReference type="NCBI Taxonomy" id="2184697"/>
    <lineage>
        <taxon>Bacteria</taxon>
        <taxon>Pseudomonadati</taxon>
        <taxon>Pseudomonadota</taxon>
        <taxon>Alphaproteobacteria</taxon>
        <taxon>Hyphomicrobiales</taxon>
        <taxon>Amorphaceae</taxon>
        <taxon>Acuticoccus</taxon>
    </lineage>
</organism>
<dbReference type="OrthoDB" id="9790209at2"/>
<evidence type="ECO:0000256" key="5">
    <source>
        <dbReference type="ARBA" id="ARBA00022989"/>
    </source>
</evidence>
<feature type="transmembrane region" description="Helical" evidence="7">
    <location>
        <begin position="100"/>
        <end position="123"/>
    </location>
</feature>
<dbReference type="Pfam" id="PF06808">
    <property type="entry name" value="DctM"/>
    <property type="match status" value="1"/>
</dbReference>
<feature type="transmembrane region" description="Helical" evidence="7">
    <location>
        <begin position="317"/>
        <end position="347"/>
    </location>
</feature>
<keyword evidence="3 7" id="KW-0997">Cell inner membrane</keyword>
<dbReference type="AlphaFoldDB" id="A0A8B2NWC8"/>
<evidence type="ECO:0000313" key="9">
    <source>
        <dbReference type="EMBL" id="RAI02103.1"/>
    </source>
</evidence>
<keyword evidence="10" id="KW-1185">Reference proteome</keyword>
<keyword evidence="2" id="KW-1003">Cell membrane</keyword>
<dbReference type="RefSeq" id="WP_111345437.1">
    <property type="nucleotide sequence ID" value="NZ_JAIWKD010000002.1"/>
</dbReference>
<evidence type="ECO:0000256" key="6">
    <source>
        <dbReference type="ARBA" id="ARBA00023136"/>
    </source>
</evidence>
<evidence type="ECO:0000256" key="2">
    <source>
        <dbReference type="ARBA" id="ARBA00022475"/>
    </source>
</evidence>
<dbReference type="Proteomes" id="UP000249590">
    <property type="component" value="Unassembled WGS sequence"/>
</dbReference>
<comment type="subunit">
    <text evidence="7">The complex comprises the extracytoplasmic solute receptor protein and the two transmembrane proteins.</text>
</comment>
<keyword evidence="5 7" id="KW-1133">Transmembrane helix</keyword>
<comment type="function">
    <text evidence="7">Part of the tripartite ATP-independent periplasmic (TRAP) transport system.</text>
</comment>
<evidence type="ECO:0000256" key="4">
    <source>
        <dbReference type="ARBA" id="ARBA00022692"/>
    </source>
</evidence>
<comment type="subcellular location">
    <subcellularLocation>
        <location evidence="1 7">Cell inner membrane</location>
        <topology evidence="1 7">Multi-pass membrane protein</topology>
    </subcellularLocation>
</comment>
<feature type="transmembrane region" description="Helical" evidence="7">
    <location>
        <begin position="56"/>
        <end position="79"/>
    </location>
</feature>
<feature type="transmembrane region" description="Helical" evidence="7">
    <location>
        <begin position="404"/>
        <end position="425"/>
    </location>
</feature>
<dbReference type="GO" id="GO:0005886">
    <property type="term" value="C:plasma membrane"/>
    <property type="evidence" value="ECO:0007669"/>
    <property type="project" value="UniProtKB-SubCell"/>
</dbReference>
<feature type="transmembrane region" description="Helical" evidence="7">
    <location>
        <begin position="214"/>
        <end position="237"/>
    </location>
</feature>
<dbReference type="PANTHER" id="PTHR33362">
    <property type="entry name" value="SIALIC ACID TRAP TRANSPORTER PERMEASE PROTEIN SIAT-RELATED"/>
    <property type="match status" value="1"/>
</dbReference>
<keyword evidence="7" id="KW-0813">Transport</keyword>
<feature type="transmembrane region" description="Helical" evidence="7">
    <location>
        <begin position="280"/>
        <end position="305"/>
    </location>
</feature>
<comment type="caution">
    <text evidence="9">The sequence shown here is derived from an EMBL/GenBank/DDBJ whole genome shotgun (WGS) entry which is preliminary data.</text>
</comment>
<dbReference type="InterPro" id="IPR004681">
    <property type="entry name" value="TRAP_DctM"/>
</dbReference>
<accession>A0A8B2NWC8</accession>
<evidence type="ECO:0000256" key="1">
    <source>
        <dbReference type="ARBA" id="ARBA00004429"/>
    </source>
</evidence>
<feature type="transmembrane region" description="Helical" evidence="7">
    <location>
        <begin position="135"/>
        <end position="158"/>
    </location>
</feature>
<keyword evidence="6 7" id="KW-0472">Membrane</keyword>
<evidence type="ECO:0000256" key="3">
    <source>
        <dbReference type="ARBA" id="ARBA00022519"/>
    </source>
</evidence>
<name>A0A8B2NWC8_9HYPH</name>
<evidence type="ECO:0000313" key="10">
    <source>
        <dbReference type="Proteomes" id="UP000249590"/>
    </source>
</evidence>
<feature type="transmembrane region" description="Helical" evidence="7">
    <location>
        <begin position="244"/>
        <end position="260"/>
    </location>
</feature>
<dbReference type="PIRSF" id="PIRSF006066">
    <property type="entry name" value="HI0050"/>
    <property type="match status" value="1"/>
</dbReference>
<feature type="transmembrane region" description="Helical" evidence="7">
    <location>
        <begin position="170"/>
        <end position="194"/>
    </location>
</feature>
<feature type="domain" description="TRAP C4-dicarboxylate transport system permease DctM subunit" evidence="8">
    <location>
        <begin position="9"/>
        <end position="421"/>
    </location>
</feature>
<proteinExistence type="inferred from homology"/>
<feature type="transmembrane region" description="Helical" evidence="7">
    <location>
        <begin position="7"/>
        <end position="36"/>
    </location>
</feature>
<sequence>MIYAILAGGFVITAVIGLPIGIGLALTGLAILQFAVGGATDLAVNAMWDVFNNFTLSAVPLFIIMGEILLASGVSSRLYNAMSPFFGRIPGKLLHTNIAVCALFGAVSGASTSTAAAVGSVAFPELLKRGYDPKIVVGTLAAGGTLGLLIPPSLSLLIYGATMQVSIGQLFLAGIIPGILFALGMMALIVLLTLTKRGLTPDAPDAGPGLGGALLGLLRIWPIGILVFSVLGTIYLGIATPTEAAGLGVVASIGLGFLWGDLTVRGLLKALRDSVEVFVSISMVILGAVVLAQAISIVGLPFELMTWIKTLGLSPTMLLAVVAIFYLVLGCFFDGISLMLMTLPIVFPVMTSVGYDPVWLGVVITVLIEVGMLTPPVGMNLYILTGVSGNRVSLIEAAAAAAPFWVLLLLGVAVLAAVPQLALMLPQAFY</sequence>
<feature type="transmembrane region" description="Helical" evidence="7">
    <location>
        <begin position="359"/>
        <end position="383"/>
    </location>
</feature>
<evidence type="ECO:0000259" key="8">
    <source>
        <dbReference type="Pfam" id="PF06808"/>
    </source>
</evidence>
<protein>
    <recommendedName>
        <fullName evidence="7">TRAP transporter large permease protein</fullName>
    </recommendedName>
</protein>
<dbReference type="EMBL" id="QHHQ01000002">
    <property type="protein sequence ID" value="RAI02103.1"/>
    <property type="molecule type" value="Genomic_DNA"/>
</dbReference>
<keyword evidence="4 7" id="KW-0812">Transmembrane</keyword>
<dbReference type="GO" id="GO:0022857">
    <property type="term" value="F:transmembrane transporter activity"/>
    <property type="evidence" value="ECO:0007669"/>
    <property type="project" value="UniProtKB-UniRule"/>
</dbReference>
<dbReference type="PANTHER" id="PTHR33362:SF5">
    <property type="entry name" value="C4-DICARBOXYLATE TRAP TRANSPORTER LARGE PERMEASE PROTEIN DCTM"/>
    <property type="match status" value="1"/>
</dbReference>
<reference evidence="9 10" key="1">
    <citation type="submission" date="2018-05" db="EMBL/GenBank/DDBJ databases">
        <title>Acuticoccus sediminis sp. nov., isolated from deep-sea sediment of Indian Ocean.</title>
        <authorList>
            <person name="Liu X."/>
            <person name="Lai Q."/>
            <person name="Du Y."/>
            <person name="Sun F."/>
            <person name="Zhang X."/>
            <person name="Wang S."/>
            <person name="Shao Z."/>
        </authorList>
    </citation>
    <scope>NUCLEOTIDE SEQUENCE [LARGE SCALE GENOMIC DNA]</scope>
    <source>
        <strain evidence="9 10">PTG4-2</strain>
    </source>
</reference>
<evidence type="ECO:0000256" key="7">
    <source>
        <dbReference type="RuleBase" id="RU369079"/>
    </source>
</evidence>
<dbReference type="InterPro" id="IPR010656">
    <property type="entry name" value="DctM"/>
</dbReference>